<keyword evidence="2" id="KW-1185">Reference proteome</keyword>
<accession>A0A1I6Y0F6</accession>
<evidence type="ECO:0000313" key="2">
    <source>
        <dbReference type="Proteomes" id="UP000236454"/>
    </source>
</evidence>
<dbReference type="Pfam" id="PF10677">
    <property type="entry name" value="DUF2490"/>
    <property type="match status" value="1"/>
</dbReference>
<dbReference type="EMBL" id="FPAS01000001">
    <property type="protein sequence ID" value="SFT44075.1"/>
    <property type="molecule type" value="Genomic_DNA"/>
</dbReference>
<dbReference type="OrthoDB" id="1118734at2"/>
<name>A0A1I6Y0F6_9FLAO</name>
<evidence type="ECO:0000313" key="1">
    <source>
        <dbReference type="EMBL" id="SFT44075.1"/>
    </source>
</evidence>
<dbReference type="InterPro" id="IPR019619">
    <property type="entry name" value="DUF2490"/>
</dbReference>
<gene>
    <name evidence="1" type="ORF">SAMN05216474_0584</name>
</gene>
<reference evidence="1 2" key="1">
    <citation type="submission" date="2016-10" db="EMBL/GenBank/DDBJ databases">
        <authorList>
            <person name="de Groot N.N."/>
        </authorList>
    </citation>
    <scope>NUCLEOTIDE SEQUENCE [LARGE SCALE GENOMIC DNA]</scope>
    <source>
        <strain evidence="1 2">CGMCC 1.7005</strain>
    </source>
</reference>
<evidence type="ECO:0008006" key="3">
    <source>
        <dbReference type="Google" id="ProtNLM"/>
    </source>
</evidence>
<proteinExistence type="predicted"/>
<dbReference type="Proteomes" id="UP000236454">
    <property type="component" value="Unassembled WGS sequence"/>
</dbReference>
<dbReference type="RefSeq" id="WP_090246126.1">
    <property type="nucleotide sequence ID" value="NZ_FPAS01000001.1"/>
</dbReference>
<dbReference type="AlphaFoldDB" id="A0A1I6Y0F6"/>
<organism evidence="1 2">
    <name type="scientific">Lishizhenia tianjinensis</name>
    <dbReference type="NCBI Taxonomy" id="477690"/>
    <lineage>
        <taxon>Bacteria</taxon>
        <taxon>Pseudomonadati</taxon>
        <taxon>Bacteroidota</taxon>
        <taxon>Flavobacteriia</taxon>
        <taxon>Flavobacteriales</taxon>
        <taxon>Crocinitomicaceae</taxon>
        <taxon>Lishizhenia</taxon>
    </lineage>
</organism>
<dbReference type="STRING" id="477690.SAMN05216474_0584"/>
<sequence>MKRKVFYFVLLLLNLGITHISFAQKKTVLSHYHLWNTAIGDVQLHNKFYFNSELHLRFTSQCEGFQQYLFIPGIKYAHSKGLSIAAGFTYFKNFPHGKSPLPIALSENTLWQEVTLSNKVKQYSFFHRLRFEERFTQRLVISETGNTGTDGRIYNNRFRYRCLVNRPIALKEKVYVMAFNELWINIPGGTTNLSLNQNLFYLGSYYQFNKGLKLGVGLMHQYLNRGNELAESNCMLSLLCLYKIESRK</sequence>
<protein>
    <recommendedName>
        <fullName evidence="3">DUF2490 domain-containing protein</fullName>
    </recommendedName>
</protein>